<protein>
    <submittedName>
        <fullName evidence="1">Uncharacterized protein</fullName>
    </submittedName>
</protein>
<dbReference type="Proteomes" id="UP001221898">
    <property type="component" value="Unassembled WGS sequence"/>
</dbReference>
<reference evidence="1" key="1">
    <citation type="journal article" date="2023" name="Science">
        <title>Genome structures resolve the early diversification of teleost fishes.</title>
        <authorList>
            <person name="Parey E."/>
            <person name="Louis A."/>
            <person name="Montfort J."/>
            <person name="Bouchez O."/>
            <person name="Roques C."/>
            <person name="Iampietro C."/>
            <person name="Lluch J."/>
            <person name="Castinel A."/>
            <person name="Donnadieu C."/>
            <person name="Desvignes T."/>
            <person name="Floi Bucao C."/>
            <person name="Jouanno E."/>
            <person name="Wen M."/>
            <person name="Mejri S."/>
            <person name="Dirks R."/>
            <person name="Jansen H."/>
            <person name="Henkel C."/>
            <person name="Chen W.J."/>
            <person name="Zahm M."/>
            <person name="Cabau C."/>
            <person name="Klopp C."/>
            <person name="Thompson A.W."/>
            <person name="Robinson-Rechavi M."/>
            <person name="Braasch I."/>
            <person name="Lecointre G."/>
            <person name="Bobe J."/>
            <person name="Postlethwait J.H."/>
            <person name="Berthelot C."/>
            <person name="Roest Crollius H."/>
            <person name="Guiguen Y."/>
        </authorList>
    </citation>
    <scope>NUCLEOTIDE SEQUENCE</scope>
    <source>
        <strain evidence="1">NC1722</strain>
    </source>
</reference>
<keyword evidence="2" id="KW-1185">Reference proteome</keyword>
<accession>A0AAD7SIV2</accession>
<proteinExistence type="predicted"/>
<organism evidence="1 2">
    <name type="scientific">Aldrovandia affinis</name>
    <dbReference type="NCBI Taxonomy" id="143900"/>
    <lineage>
        <taxon>Eukaryota</taxon>
        <taxon>Metazoa</taxon>
        <taxon>Chordata</taxon>
        <taxon>Craniata</taxon>
        <taxon>Vertebrata</taxon>
        <taxon>Euteleostomi</taxon>
        <taxon>Actinopterygii</taxon>
        <taxon>Neopterygii</taxon>
        <taxon>Teleostei</taxon>
        <taxon>Notacanthiformes</taxon>
        <taxon>Halosauridae</taxon>
        <taxon>Aldrovandia</taxon>
    </lineage>
</organism>
<dbReference type="EMBL" id="JAINUG010000058">
    <property type="protein sequence ID" value="KAJ8403460.1"/>
    <property type="molecule type" value="Genomic_DNA"/>
</dbReference>
<gene>
    <name evidence="1" type="ORF">AAFF_G00352320</name>
</gene>
<comment type="caution">
    <text evidence="1">The sequence shown here is derived from an EMBL/GenBank/DDBJ whole genome shotgun (WGS) entry which is preliminary data.</text>
</comment>
<name>A0AAD7SIV2_9TELE</name>
<dbReference type="AlphaFoldDB" id="A0AAD7SIV2"/>
<evidence type="ECO:0000313" key="2">
    <source>
        <dbReference type="Proteomes" id="UP001221898"/>
    </source>
</evidence>
<evidence type="ECO:0000313" key="1">
    <source>
        <dbReference type="EMBL" id="KAJ8403460.1"/>
    </source>
</evidence>
<sequence length="96" mass="10756">MARLGWCLAAVISWGKFFFSCFFPVRAARRDKVNVTLKRFQRGRRPLCGDVCIKGPWGTVGPPFLQNQPDRTSTAPAFRCTDLPLNQASTIHTSNV</sequence>